<proteinExistence type="predicted"/>
<evidence type="ECO:0000256" key="3">
    <source>
        <dbReference type="SAM" id="MobiDB-lite"/>
    </source>
</evidence>
<dbReference type="PANTHER" id="PTHR44591:SF3">
    <property type="entry name" value="RESPONSE REGULATORY DOMAIN-CONTAINING PROTEIN"/>
    <property type="match status" value="1"/>
</dbReference>
<protein>
    <submittedName>
        <fullName evidence="5">Two-component system, regulatory protein</fullName>
    </submittedName>
</protein>
<dbReference type="Gene3D" id="3.40.50.2300">
    <property type="match status" value="1"/>
</dbReference>
<keyword evidence="1 2" id="KW-0597">Phosphoprotein</keyword>
<dbReference type="EMBL" id="CP002271">
    <property type="protein sequence ID" value="ADO72318.1"/>
    <property type="molecule type" value="Genomic_DNA"/>
</dbReference>
<dbReference type="SUPFAM" id="SSF52172">
    <property type="entry name" value="CheY-like"/>
    <property type="match status" value="1"/>
</dbReference>
<dbReference type="KEGG" id="sur:STAUR_4538"/>
<dbReference type="HOGENOM" id="CLU_000445_69_8_7"/>
<sequence length="170" mass="18770">MRSAFPLWTQGHPDCSNLGPPGETMKHSHTRAQETPATLPQADAPRLLLAEDDSEMRCMLSRALRRSGFHVTELRDGRETVSLLSHCATQTPEQMPHLLISDVRMPGCTGLEVLAHLRRSHSCLPVILITSFGDEETHEEARRLGAAQVIDKPFDLDELCAAAWTLVPAS</sequence>
<keyword evidence="6" id="KW-1185">Reference proteome</keyword>
<feature type="domain" description="Response regulatory" evidence="4">
    <location>
        <begin position="46"/>
        <end position="167"/>
    </location>
</feature>
<evidence type="ECO:0000313" key="5">
    <source>
        <dbReference type="EMBL" id="ADO72318.1"/>
    </source>
</evidence>
<reference evidence="5 6" key="1">
    <citation type="journal article" date="2011" name="Mol. Biol. Evol.">
        <title>Comparative genomic analysis of fruiting body formation in Myxococcales.</title>
        <authorList>
            <person name="Huntley S."/>
            <person name="Hamann N."/>
            <person name="Wegener-Feldbrugge S."/>
            <person name="Treuner-Lange A."/>
            <person name="Kube M."/>
            <person name="Reinhardt R."/>
            <person name="Klages S."/>
            <person name="Muller R."/>
            <person name="Ronning C.M."/>
            <person name="Nierman W.C."/>
            <person name="Sogaard-Andersen L."/>
        </authorList>
    </citation>
    <scope>NUCLEOTIDE SEQUENCE [LARGE SCALE GENOMIC DNA]</scope>
    <source>
        <strain evidence="5 6">DW4/3-1</strain>
    </source>
</reference>
<gene>
    <name evidence="5" type="ordered locus">STAUR_4538</name>
</gene>
<accession>E3FX79</accession>
<dbReference type="InterPro" id="IPR001789">
    <property type="entry name" value="Sig_transdc_resp-reg_receiver"/>
</dbReference>
<dbReference type="eggNOG" id="COG0745">
    <property type="taxonomic scope" value="Bacteria"/>
</dbReference>
<dbReference type="CDD" id="cd00156">
    <property type="entry name" value="REC"/>
    <property type="match status" value="1"/>
</dbReference>
<evidence type="ECO:0000256" key="2">
    <source>
        <dbReference type="PROSITE-ProRule" id="PRU00169"/>
    </source>
</evidence>
<evidence type="ECO:0000313" key="6">
    <source>
        <dbReference type="Proteomes" id="UP000001351"/>
    </source>
</evidence>
<evidence type="ECO:0000259" key="4">
    <source>
        <dbReference type="PROSITE" id="PS50110"/>
    </source>
</evidence>
<dbReference type="InterPro" id="IPR050595">
    <property type="entry name" value="Bact_response_regulator"/>
</dbReference>
<dbReference type="AlphaFoldDB" id="E3FX79"/>
<dbReference type="GO" id="GO:0000160">
    <property type="term" value="P:phosphorelay signal transduction system"/>
    <property type="evidence" value="ECO:0007669"/>
    <property type="project" value="InterPro"/>
</dbReference>
<dbReference type="SMART" id="SM00448">
    <property type="entry name" value="REC"/>
    <property type="match status" value="1"/>
</dbReference>
<dbReference type="PANTHER" id="PTHR44591">
    <property type="entry name" value="STRESS RESPONSE REGULATOR PROTEIN 1"/>
    <property type="match status" value="1"/>
</dbReference>
<organism evidence="5 6">
    <name type="scientific">Stigmatella aurantiaca (strain DW4/3-1)</name>
    <dbReference type="NCBI Taxonomy" id="378806"/>
    <lineage>
        <taxon>Bacteria</taxon>
        <taxon>Pseudomonadati</taxon>
        <taxon>Myxococcota</taxon>
        <taxon>Myxococcia</taxon>
        <taxon>Myxococcales</taxon>
        <taxon>Cystobacterineae</taxon>
        <taxon>Archangiaceae</taxon>
        <taxon>Stigmatella</taxon>
    </lineage>
</organism>
<dbReference type="PROSITE" id="PS50110">
    <property type="entry name" value="RESPONSE_REGULATORY"/>
    <property type="match status" value="1"/>
</dbReference>
<dbReference type="STRING" id="378806.STAUR_4538"/>
<feature type="region of interest" description="Disordered" evidence="3">
    <location>
        <begin position="1"/>
        <end position="43"/>
    </location>
</feature>
<dbReference type="Pfam" id="PF00072">
    <property type="entry name" value="Response_reg"/>
    <property type="match status" value="1"/>
</dbReference>
<name>E3FX79_STIAD</name>
<dbReference type="Proteomes" id="UP000001351">
    <property type="component" value="Chromosome"/>
</dbReference>
<feature type="modified residue" description="4-aspartylphosphate" evidence="2">
    <location>
        <position position="102"/>
    </location>
</feature>
<evidence type="ECO:0000256" key="1">
    <source>
        <dbReference type="ARBA" id="ARBA00022553"/>
    </source>
</evidence>
<dbReference type="InterPro" id="IPR011006">
    <property type="entry name" value="CheY-like_superfamily"/>
</dbReference>